<dbReference type="STRING" id="3476.A0A2P5CUY6"/>
<keyword evidence="8" id="KW-0539">Nucleus</keyword>
<evidence type="ECO:0000256" key="1">
    <source>
        <dbReference type="ARBA" id="ARBA00004123"/>
    </source>
</evidence>
<keyword evidence="3 11" id="KW-0489">Methyltransferase</keyword>
<keyword evidence="7" id="KW-0238">DNA-binding</keyword>
<dbReference type="GO" id="GO:0003886">
    <property type="term" value="F:DNA (cytosine-5-)-methyltransferase activity"/>
    <property type="evidence" value="ECO:0007669"/>
    <property type="project" value="UniProtKB-EC"/>
</dbReference>
<evidence type="ECO:0000313" key="12">
    <source>
        <dbReference type="Proteomes" id="UP000237105"/>
    </source>
</evidence>
<evidence type="ECO:0000256" key="5">
    <source>
        <dbReference type="ARBA" id="ARBA00022691"/>
    </source>
</evidence>
<dbReference type="SUPFAM" id="SSF53335">
    <property type="entry name" value="S-adenosyl-L-methionine-dependent methyltransferases"/>
    <property type="match status" value="2"/>
</dbReference>
<evidence type="ECO:0000256" key="2">
    <source>
        <dbReference type="ARBA" id="ARBA00011975"/>
    </source>
</evidence>
<feature type="region of interest" description="Disordered" evidence="9">
    <location>
        <begin position="1"/>
        <end position="42"/>
    </location>
</feature>
<comment type="subcellular location">
    <subcellularLocation>
        <location evidence="1">Nucleus</location>
    </subcellularLocation>
</comment>
<accession>A0A2P5CUY6</accession>
<evidence type="ECO:0000256" key="6">
    <source>
        <dbReference type="ARBA" id="ARBA00022737"/>
    </source>
</evidence>
<evidence type="ECO:0000256" key="4">
    <source>
        <dbReference type="ARBA" id="ARBA00022679"/>
    </source>
</evidence>
<gene>
    <name evidence="11" type="ORF">PanWU01x14_120460</name>
</gene>
<evidence type="ECO:0000256" key="7">
    <source>
        <dbReference type="ARBA" id="ARBA00023125"/>
    </source>
</evidence>
<evidence type="ECO:0000256" key="9">
    <source>
        <dbReference type="SAM" id="MobiDB-lite"/>
    </source>
</evidence>
<dbReference type="EC" id="2.1.1.37" evidence="2"/>
<proteinExistence type="predicted"/>
<dbReference type="GO" id="GO:0005634">
    <property type="term" value="C:nucleus"/>
    <property type="evidence" value="ECO:0007669"/>
    <property type="project" value="UniProtKB-SubCell"/>
</dbReference>
<dbReference type="PANTHER" id="PTHR23068:SF11">
    <property type="entry name" value="INACTIVE DNA (CYTOSINE-5)-METHYLTRANSFERASE DRM3-RELATED"/>
    <property type="match status" value="1"/>
</dbReference>
<keyword evidence="12" id="KW-1185">Reference proteome</keyword>
<dbReference type="Pfam" id="PF00145">
    <property type="entry name" value="DNA_methylase"/>
    <property type="match status" value="1"/>
</dbReference>
<feature type="compositionally biased region" description="Low complexity" evidence="9">
    <location>
        <begin position="1"/>
        <end position="16"/>
    </location>
</feature>
<feature type="non-terminal residue" evidence="11">
    <location>
        <position position="1"/>
    </location>
</feature>
<dbReference type="GO" id="GO:0003677">
    <property type="term" value="F:DNA binding"/>
    <property type="evidence" value="ECO:0007669"/>
    <property type="project" value="UniProtKB-KW"/>
</dbReference>
<evidence type="ECO:0000259" key="10">
    <source>
        <dbReference type="PROSITE" id="PS51680"/>
    </source>
</evidence>
<dbReference type="PANTHER" id="PTHR23068">
    <property type="entry name" value="DNA CYTOSINE-5- -METHYLTRANSFERASE 3-RELATED"/>
    <property type="match status" value="1"/>
</dbReference>
<evidence type="ECO:0000313" key="11">
    <source>
        <dbReference type="EMBL" id="PON64869.1"/>
    </source>
</evidence>
<dbReference type="InterPro" id="IPR001525">
    <property type="entry name" value="C5_MeTfrase"/>
</dbReference>
<feature type="domain" description="SAM-dependent MTase DRM-type" evidence="10">
    <location>
        <begin position="297"/>
        <end position="627"/>
    </location>
</feature>
<dbReference type="EMBL" id="JXTB01000092">
    <property type="protein sequence ID" value="PON64869.1"/>
    <property type="molecule type" value="Genomic_DNA"/>
</dbReference>
<dbReference type="PROSITE" id="PS51680">
    <property type="entry name" value="SAM_MT_DRM"/>
    <property type="match status" value="1"/>
</dbReference>
<keyword evidence="4 11" id="KW-0808">Transferase</keyword>
<reference evidence="12" key="1">
    <citation type="submission" date="2016-06" db="EMBL/GenBank/DDBJ databases">
        <title>Parallel loss of symbiosis genes in relatives of nitrogen-fixing non-legume Parasponia.</title>
        <authorList>
            <person name="Van Velzen R."/>
            <person name="Holmer R."/>
            <person name="Bu F."/>
            <person name="Rutten L."/>
            <person name="Van Zeijl A."/>
            <person name="Liu W."/>
            <person name="Santuari L."/>
            <person name="Cao Q."/>
            <person name="Sharma T."/>
            <person name="Shen D."/>
            <person name="Roswanjaya Y."/>
            <person name="Wardhani T."/>
            <person name="Kalhor M.S."/>
            <person name="Jansen J."/>
            <person name="Van den Hoogen J."/>
            <person name="Gungor B."/>
            <person name="Hartog M."/>
            <person name="Hontelez J."/>
            <person name="Verver J."/>
            <person name="Yang W.-C."/>
            <person name="Schijlen E."/>
            <person name="Repin R."/>
            <person name="Schilthuizen M."/>
            <person name="Schranz E."/>
            <person name="Heidstra R."/>
            <person name="Miyata K."/>
            <person name="Fedorova E."/>
            <person name="Kohlen W."/>
            <person name="Bisseling T."/>
            <person name="Smit S."/>
            <person name="Geurts R."/>
        </authorList>
    </citation>
    <scope>NUCLEOTIDE SEQUENCE [LARGE SCALE GENOMIC DNA]</scope>
    <source>
        <strain evidence="12">cv. WU1-14</strain>
    </source>
</reference>
<dbReference type="Proteomes" id="UP000237105">
    <property type="component" value="Unassembled WGS sequence"/>
</dbReference>
<dbReference type="GO" id="GO:0032259">
    <property type="term" value="P:methylation"/>
    <property type="evidence" value="ECO:0007669"/>
    <property type="project" value="UniProtKB-KW"/>
</dbReference>
<dbReference type="InterPro" id="IPR050390">
    <property type="entry name" value="C5-Methyltransferase"/>
</dbReference>
<dbReference type="OrthoDB" id="641149at2759"/>
<sequence>GPHKSNSQSSHSSLDSLFDHKGLSSPPEISTLIPPKQEPDIPCGVDEDKRASLLTMNFTLDEVNFAIDKLGQDTPIDELVDFIVAAQIAEKFEEDKDGTVQNGEEKNEEIINETLFGTMDKTLYLLEMGFSESQVSWAIEKFGPGVPISELADSIFAGPSAYDCLTENKPSINTSTNGSYTTNNCRSFAPEMGGVRRNPLIDSVNVKTEASSAYGVSQSMDINVDRGIVGKRPKQEQLDGCFDTVPKFGPINCEENRKGKRPKQEYVEDSSSFLGPSWLEEKVGPDPSKFVMPKPNPRRRLNGVVAKSPYFVYANLGSLSHESWVKISKFLYGVEPEFINTHFFSALSRGEGYIHNLPTDERFHILPKPPMTIQDAIPDTKKWWPSWDTRQQLSCISSEVNGISQLCDRLGKTLTSSNGLLPSEQQRNILHHCRSLNLIWVGHNKLGPIGPECLESILGYPSNHTLAYSSLIERLQSLRYCFQTDTLGYHLSVLKSMYPEGLTVLSIFSGIGGAEVTLHRLGIRLKCVVSVETSETKRRVIKNWWQRTAQTGELMQIGDIQRLTSSRLSALIDKFGGFDFVICQNPCTQSSGSKVTMDGDSITGFDFSLFCEFVRILQRVRTMLEKKR</sequence>
<dbReference type="AlphaFoldDB" id="A0A2P5CUY6"/>
<evidence type="ECO:0000256" key="8">
    <source>
        <dbReference type="ARBA" id="ARBA00023242"/>
    </source>
</evidence>
<comment type="caution">
    <text evidence="11">The sequence shown here is derived from an EMBL/GenBank/DDBJ whole genome shotgun (WGS) entry which is preliminary data.</text>
</comment>
<dbReference type="InterPro" id="IPR030380">
    <property type="entry name" value="SAM_MeTfrase_DRM"/>
</dbReference>
<dbReference type="InterPro" id="IPR029063">
    <property type="entry name" value="SAM-dependent_MTases_sf"/>
</dbReference>
<protein>
    <recommendedName>
        <fullName evidence="2">DNA (cytosine-5-)-methyltransferase</fullName>
        <ecNumber evidence="2">2.1.1.37</ecNumber>
    </recommendedName>
</protein>
<keyword evidence="6" id="KW-0677">Repeat</keyword>
<organism evidence="11 12">
    <name type="scientific">Parasponia andersonii</name>
    <name type="common">Sponia andersonii</name>
    <dbReference type="NCBI Taxonomy" id="3476"/>
    <lineage>
        <taxon>Eukaryota</taxon>
        <taxon>Viridiplantae</taxon>
        <taxon>Streptophyta</taxon>
        <taxon>Embryophyta</taxon>
        <taxon>Tracheophyta</taxon>
        <taxon>Spermatophyta</taxon>
        <taxon>Magnoliopsida</taxon>
        <taxon>eudicotyledons</taxon>
        <taxon>Gunneridae</taxon>
        <taxon>Pentapetalae</taxon>
        <taxon>rosids</taxon>
        <taxon>fabids</taxon>
        <taxon>Rosales</taxon>
        <taxon>Cannabaceae</taxon>
        <taxon>Parasponia</taxon>
    </lineage>
</organism>
<dbReference type="Gene3D" id="3.40.50.150">
    <property type="entry name" value="Vaccinia Virus protein VP39"/>
    <property type="match status" value="1"/>
</dbReference>
<evidence type="ECO:0000256" key="3">
    <source>
        <dbReference type="ARBA" id="ARBA00022603"/>
    </source>
</evidence>
<keyword evidence="5" id="KW-0949">S-adenosyl-L-methionine</keyword>
<name>A0A2P5CUY6_PARAD</name>